<dbReference type="Proteomes" id="UP000245626">
    <property type="component" value="Unassembled WGS sequence"/>
</dbReference>
<gene>
    <name evidence="1" type="ORF">IE53DRAFT_367768</name>
</gene>
<keyword evidence="2" id="KW-1185">Reference proteome</keyword>
<dbReference type="EMBL" id="KZ819817">
    <property type="protein sequence ID" value="PWN51791.1"/>
    <property type="molecule type" value="Genomic_DNA"/>
</dbReference>
<protein>
    <submittedName>
        <fullName evidence="1">Uncharacterized protein</fullName>
    </submittedName>
</protein>
<name>A0ACD0P168_9BASI</name>
<proteinExistence type="predicted"/>
<organism evidence="1 2">
    <name type="scientific">Violaceomyces palustris</name>
    <dbReference type="NCBI Taxonomy" id="1673888"/>
    <lineage>
        <taxon>Eukaryota</taxon>
        <taxon>Fungi</taxon>
        <taxon>Dikarya</taxon>
        <taxon>Basidiomycota</taxon>
        <taxon>Ustilaginomycotina</taxon>
        <taxon>Ustilaginomycetes</taxon>
        <taxon>Violaceomycetales</taxon>
        <taxon>Violaceomycetaceae</taxon>
        <taxon>Violaceomyces</taxon>
    </lineage>
</organism>
<evidence type="ECO:0000313" key="1">
    <source>
        <dbReference type="EMBL" id="PWN51791.1"/>
    </source>
</evidence>
<accession>A0ACD0P168</accession>
<evidence type="ECO:0000313" key="2">
    <source>
        <dbReference type="Proteomes" id="UP000245626"/>
    </source>
</evidence>
<reference evidence="1 2" key="1">
    <citation type="journal article" date="2018" name="Mol. Biol. Evol.">
        <title>Broad Genomic Sampling Reveals a Smut Pathogenic Ancestry of the Fungal Clade Ustilaginomycotina.</title>
        <authorList>
            <person name="Kijpornyongpan T."/>
            <person name="Mondo S.J."/>
            <person name="Barry K."/>
            <person name="Sandor L."/>
            <person name="Lee J."/>
            <person name="Lipzen A."/>
            <person name="Pangilinan J."/>
            <person name="LaButti K."/>
            <person name="Hainaut M."/>
            <person name="Henrissat B."/>
            <person name="Grigoriev I.V."/>
            <person name="Spatafora J.W."/>
            <person name="Aime M.C."/>
        </authorList>
    </citation>
    <scope>NUCLEOTIDE SEQUENCE [LARGE SCALE GENOMIC DNA]</scope>
    <source>
        <strain evidence="1 2">SA 807</strain>
    </source>
</reference>
<sequence length="314" mass="34804">MRIHLNLKPGSSSGSSSRGLTDFPPPSSHPSFQALPDGFLQMTPDGELILIELQGSLEFEYSADRPGQVLAKLIFEDGREDRPVLLVSHHRLEGRFIKLVKPLAVLEKRKRTEECDIAGRASDHEVSPGPEGEECSPRWGSARPVNDQGTEASRSELEEGDMDGARHLMQESRAAALPLSPTHNRKRAFDMAESSVDGPHLKSKKLEKGMAREHPSAKDQPKLISSRPVRPTPDHRDSHEFSSSPTCCEKEGDLATNGDQDRGRDGSDFDSFEEERLTATHYDVVSIIRRKILFSKRPEPIVRLEGATILSDST</sequence>